<feature type="compositionally biased region" description="Basic and acidic residues" evidence="1">
    <location>
        <begin position="18"/>
        <end position="31"/>
    </location>
</feature>
<feature type="region of interest" description="Disordered" evidence="1">
    <location>
        <begin position="1"/>
        <end position="64"/>
    </location>
</feature>
<dbReference type="RefSeq" id="XP_060433812.1">
    <property type="nucleotide sequence ID" value="XM_060578189.1"/>
</dbReference>
<proteinExistence type="predicted"/>
<name>A0AAJ0F241_9PEZI</name>
<accession>A0AAJ0F241</accession>
<evidence type="ECO:0000313" key="3">
    <source>
        <dbReference type="Proteomes" id="UP001224890"/>
    </source>
</evidence>
<dbReference type="GeneID" id="85462715"/>
<evidence type="ECO:0000313" key="2">
    <source>
        <dbReference type="EMBL" id="KAK1690117.1"/>
    </source>
</evidence>
<protein>
    <submittedName>
        <fullName evidence="2">Uncharacterized protein</fullName>
    </submittedName>
</protein>
<reference evidence="2" key="1">
    <citation type="submission" date="2021-06" db="EMBL/GenBank/DDBJ databases">
        <title>Comparative genomics, transcriptomics and evolutionary studies reveal genomic signatures of adaptation to plant cell wall in hemibiotrophic fungi.</title>
        <authorList>
            <consortium name="DOE Joint Genome Institute"/>
            <person name="Baroncelli R."/>
            <person name="Diaz J.F."/>
            <person name="Benocci T."/>
            <person name="Peng M."/>
            <person name="Battaglia E."/>
            <person name="Haridas S."/>
            <person name="Andreopoulos W."/>
            <person name="Labutti K."/>
            <person name="Pangilinan J."/>
            <person name="Floch G.L."/>
            <person name="Makela M.R."/>
            <person name="Henrissat B."/>
            <person name="Grigoriev I.V."/>
            <person name="Crouch J.A."/>
            <person name="De Vries R.P."/>
            <person name="Sukno S.A."/>
            <person name="Thon M.R."/>
        </authorList>
    </citation>
    <scope>NUCLEOTIDE SEQUENCE</scope>
    <source>
        <strain evidence="2">CBS 193.32</strain>
    </source>
</reference>
<organism evidence="2 3">
    <name type="scientific">Colletotrichum godetiae</name>
    <dbReference type="NCBI Taxonomy" id="1209918"/>
    <lineage>
        <taxon>Eukaryota</taxon>
        <taxon>Fungi</taxon>
        <taxon>Dikarya</taxon>
        <taxon>Ascomycota</taxon>
        <taxon>Pezizomycotina</taxon>
        <taxon>Sordariomycetes</taxon>
        <taxon>Hypocreomycetidae</taxon>
        <taxon>Glomerellales</taxon>
        <taxon>Glomerellaceae</taxon>
        <taxon>Colletotrichum</taxon>
        <taxon>Colletotrichum acutatum species complex</taxon>
    </lineage>
</organism>
<dbReference type="Proteomes" id="UP001224890">
    <property type="component" value="Unassembled WGS sequence"/>
</dbReference>
<dbReference type="EMBL" id="JAHMHR010000006">
    <property type="protein sequence ID" value="KAK1690117.1"/>
    <property type="molecule type" value="Genomic_DNA"/>
</dbReference>
<sequence length="129" mass="14182">MAERILKTLSRGLKRQRPPSESDHDQPDAQRGRVYTPSSSAAGPTPRPAPAHRSQSPPPTKTSRAENLNHMIKELQMLLGTKEVTVSVVQSLVDLYQSQLSSIPQLRTLLQGPSQDGPLGIQEVLKTIR</sequence>
<comment type="caution">
    <text evidence="2">The sequence shown here is derived from an EMBL/GenBank/DDBJ whole genome shotgun (WGS) entry which is preliminary data.</text>
</comment>
<dbReference type="AlphaFoldDB" id="A0AAJ0F241"/>
<keyword evidence="3" id="KW-1185">Reference proteome</keyword>
<evidence type="ECO:0000256" key="1">
    <source>
        <dbReference type="SAM" id="MobiDB-lite"/>
    </source>
</evidence>
<gene>
    <name evidence="2" type="ORF">BDP55DRAFT_711715</name>
</gene>